<dbReference type="EMBL" id="RJVL01000006">
    <property type="protein sequence ID" value="ROR41450.1"/>
    <property type="molecule type" value="Genomic_DNA"/>
</dbReference>
<organism evidence="5 6">
    <name type="scientific">Diaphorobacter nitroreducens</name>
    <dbReference type="NCBI Taxonomy" id="164759"/>
    <lineage>
        <taxon>Bacteria</taxon>
        <taxon>Pseudomonadati</taxon>
        <taxon>Pseudomonadota</taxon>
        <taxon>Betaproteobacteria</taxon>
        <taxon>Burkholderiales</taxon>
        <taxon>Comamonadaceae</taxon>
        <taxon>Diaphorobacter</taxon>
    </lineage>
</organism>
<evidence type="ECO:0000256" key="3">
    <source>
        <dbReference type="SAM" id="SignalP"/>
    </source>
</evidence>
<keyword evidence="6" id="KW-1185">Reference proteome</keyword>
<dbReference type="Gene3D" id="3.40.50.2300">
    <property type="match status" value="2"/>
</dbReference>
<reference evidence="5 6" key="1">
    <citation type="submission" date="2018-11" db="EMBL/GenBank/DDBJ databases">
        <title>Genomic Encyclopedia of Type Strains, Phase IV (KMG-IV): sequencing the most valuable type-strain genomes for metagenomic binning, comparative biology and taxonomic classification.</title>
        <authorList>
            <person name="Goeker M."/>
        </authorList>
    </citation>
    <scope>NUCLEOTIDE SEQUENCE [LARGE SCALE GENOMIC DNA]</scope>
    <source>
        <strain evidence="5 6">DSM 15985</strain>
    </source>
</reference>
<evidence type="ECO:0000259" key="4">
    <source>
        <dbReference type="Pfam" id="PF13458"/>
    </source>
</evidence>
<evidence type="ECO:0000256" key="1">
    <source>
        <dbReference type="ARBA" id="ARBA00010062"/>
    </source>
</evidence>
<dbReference type="InterPro" id="IPR006311">
    <property type="entry name" value="TAT_signal"/>
</dbReference>
<name>A0AAX1WSL2_9BURK</name>
<keyword evidence="2 3" id="KW-0732">Signal</keyword>
<comment type="similarity">
    <text evidence="1">Belongs to the leucine-binding protein family.</text>
</comment>
<comment type="caution">
    <text evidence="5">The sequence shown here is derived from an EMBL/GenBank/DDBJ whole genome shotgun (WGS) entry which is preliminary data.</text>
</comment>
<feature type="chain" id="PRO_5043925967" evidence="3">
    <location>
        <begin position="38"/>
        <end position="377"/>
    </location>
</feature>
<dbReference type="InterPro" id="IPR028082">
    <property type="entry name" value="Peripla_BP_I"/>
</dbReference>
<dbReference type="RefSeq" id="WP_123676406.1">
    <property type="nucleotide sequence ID" value="NZ_JAYRZQ010000016.1"/>
</dbReference>
<evidence type="ECO:0000313" key="6">
    <source>
        <dbReference type="Proteomes" id="UP000271868"/>
    </source>
</evidence>
<dbReference type="SUPFAM" id="SSF53822">
    <property type="entry name" value="Periplasmic binding protein-like I"/>
    <property type="match status" value="1"/>
</dbReference>
<dbReference type="PROSITE" id="PS51318">
    <property type="entry name" value="TAT"/>
    <property type="match status" value="1"/>
</dbReference>
<accession>A0AAX1WSL2</accession>
<protein>
    <submittedName>
        <fullName evidence="5">Amino acid/amide ABC transporter substrate-binding protein (HAAT family)</fullName>
    </submittedName>
</protein>
<evidence type="ECO:0000313" key="5">
    <source>
        <dbReference type="EMBL" id="ROR41450.1"/>
    </source>
</evidence>
<evidence type="ECO:0000256" key="2">
    <source>
        <dbReference type="ARBA" id="ARBA00022729"/>
    </source>
</evidence>
<dbReference type="Proteomes" id="UP000271868">
    <property type="component" value="Unassembled WGS sequence"/>
</dbReference>
<dbReference type="InterPro" id="IPR028081">
    <property type="entry name" value="Leu-bd"/>
</dbReference>
<sequence length="377" mass="40115">MHPPLSCSLRLQRRALLKAAGAACAIGAAAYAPVARAQEQRALAVTQIVDLSPQNQDVSRDFLIGSRAAWTDLNARGGGIRGRSVQHVVVETDGSAAAVRTAWKAAYDNAACVALSGCVGDSTAAAIATLQTGEAALAHLAPWLLRQWKDDSDTVFPIFPNYRAQMTHAIRSLAVMGVQQAGAVYANATLQQQLQGLVTEVGKAMGLRIQPLSPQEQRGIPPAIVLFIGGTPELHEYVRHLTLPQGRQCYVVALADANLQVLAQLGGIPRGISVIATQPVPLVSHGMSIVRNYREVMAKLYDEPPSPQGLAGFIAARYTAEVLQSVTGPVTRASVLAALRKRVEIQVGGYLVAYEDRRLANTHVTQSMLTADGRIVG</sequence>
<dbReference type="AlphaFoldDB" id="A0AAX1WSL2"/>
<feature type="domain" description="Leucine-binding protein" evidence="4">
    <location>
        <begin position="48"/>
        <end position="208"/>
    </location>
</feature>
<feature type="signal peptide" evidence="3">
    <location>
        <begin position="1"/>
        <end position="37"/>
    </location>
</feature>
<dbReference type="Pfam" id="PF13458">
    <property type="entry name" value="Peripla_BP_6"/>
    <property type="match status" value="1"/>
</dbReference>
<gene>
    <name evidence="5" type="ORF">EDC60_2733</name>
</gene>
<proteinExistence type="inferred from homology"/>